<dbReference type="STRING" id="7994.ENSAMXP00000029480"/>
<dbReference type="PANTHER" id="PTHR11559">
    <property type="entry name" value="CARBOXYLESTERASE"/>
    <property type="match status" value="1"/>
</dbReference>
<dbReference type="InterPro" id="IPR050309">
    <property type="entry name" value="Type-B_Carboxylest/Lipase"/>
</dbReference>
<dbReference type="Proteomes" id="UP000018467">
    <property type="component" value="Unassembled WGS sequence"/>
</dbReference>
<reference evidence="4" key="2">
    <citation type="journal article" date="2014" name="Nat. Commun.">
        <title>The cavefish genome reveals candidate genes for eye loss.</title>
        <authorList>
            <person name="McGaugh S.E."/>
            <person name="Gross J.B."/>
            <person name="Aken B."/>
            <person name="Blin M."/>
            <person name="Borowsky R."/>
            <person name="Chalopin D."/>
            <person name="Hinaux H."/>
            <person name="Jeffery W.R."/>
            <person name="Keene A."/>
            <person name="Ma L."/>
            <person name="Minx P."/>
            <person name="Murphy D."/>
            <person name="O'Quin K.E."/>
            <person name="Retaux S."/>
            <person name="Rohner N."/>
            <person name="Searle S.M."/>
            <person name="Stahl B.A."/>
            <person name="Tabin C."/>
            <person name="Volff J.N."/>
            <person name="Yoshizawa M."/>
            <person name="Warren W.C."/>
        </authorList>
    </citation>
    <scope>NUCLEOTIDE SEQUENCE [LARGE SCALE GENOMIC DNA]</scope>
    <source>
        <strain evidence="4">female</strain>
    </source>
</reference>
<dbReference type="InterPro" id="IPR029058">
    <property type="entry name" value="AB_hydrolase_fold"/>
</dbReference>
<reference evidence="4" key="1">
    <citation type="submission" date="2013-03" db="EMBL/GenBank/DDBJ databases">
        <authorList>
            <person name="Jeffery W."/>
            <person name="Warren W."/>
            <person name="Wilson R.K."/>
        </authorList>
    </citation>
    <scope>NUCLEOTIDE SEQUENCE</scope>
    <source>
        <strain evidence="4">female</strain>
    </source>
</reference>
<comment type="similarity">
    <text evidence="1">Belongs to the type-B carboxylesterase/lipase family.</text>
</comment>
<dbReference type="GeneTree" id="ENSGT00940000155200"/>
<sequence length="248" mass="28630">MGQEPLTEDKAFLPKPVNELLQNQDFHKLPLMIGVNNDEFGWLIPNVSKKFGSMYYMDTFMNYIKIITIFCEISSLLNTLKKNPQWIKLLADEYLGSSVDPIKIRDCFRELMADILFYIPVLSLAKFHKAPVYFYEFQQPLSMFQVKRPSYVGADHGDEIAFVFGLFTEKDNELCRTVMNYWGNFARTGSPNGPGLTPWPEYGSDVEYLGIGLEQKPGKNLKAEHYIFMTEKLPELVRSAQEKEHSEL</sequence>
<name>A0A3B1IIU0_ASTMX</name>
<accession>A0A3B1IIU0</accession>
<evidence type="ECO:0000256" key="1">
    <source>
        <dbReference type="ARBA" id="ARBA00005964"/>
    </source>
</evidence>
<organism evidence="3 4">
    <name type="scientific">Astyanax mexicanus</name>
    <name type="common">Blind cave fish</name>
    <name type="synonym">Astyanax fasciatus mexicanus</name>
    <dbReference type="NCBI Taxonomy" id="7994"/>
    <lineage>
        <taxon>Eukaryota</taxon>
        <taxon>Metazoa</taxon>
        <taxon>Chordata</taxon>
        <taxon>Craniata</taxon>
        <taxon>Vertebrata</taxon>
        <taxon>Euteleostomi</taxon>
        <taxon>Actinopterygii</taxon>
        <taxon>Neopterygii</taxon>
        <taxon>Teleostei</taxon>
        <taxon>Ostariophysi</taxon>
        <taxon>Characiformes</taxon>
        <taxon>Characoidei</taxon>
        <taxon>Acestrorhamphidae</taxon>
        <taxon>Acestrorhamphinae</taxon>
        <taxon>Astyanax</taxon>
    </lineage>
</organism>
<protein>
    <recommendedName>
        <fullName evidence="2">Carboxylesterase type B domain-containing protein</fullName>
    </recommendedName>
</protein>
<evidence type="ECO:0000313" key="3">
    <source>
        <dbReference type="Ensembl" id="ENSAMXP00000029480.1"/>
    </source>
</evidence>
<reference evidence="3" key="4">
    <citation type="submission" date="2025-09" db="UniProtKB">
        <authorList>
            <consortium name="Ensembl"/>
        </authorList>
    </citation>
    <scope>IDENTIFICATION</scope>
</reference>
<dbReference type="AlphaFoldDB" id="A0A3B1IIU0"/>
<dbReference type="InterPro" id="IPR002018">
    <property type="entry name" value="CarbesteraseB"/>
</dbReference>
<dbReference type="InParanoid" id="A0A3B1IIU0"/>
<dbReference type="SUPFAM" id="SSF53474">
    <property type="entry name" value="alpha/beta-Hydrolases"/>
    <property type="match status" value="1"/>
</dbReference>
<dbReference type="Bgee" id="ENSAMXG00000035097">
    <property type="expression patterns" value="Expressed in intestine and 12 other cell types or tissues"/>
</dbReference>
<dbReference type="Pfam" id="PF00135">
    <property type="entry name" value="COesterase"/>
    <property type="match status" value="1"/>
</dbReference>
<keyword evidence="4" id="KW-1185">Reference proteome</keyword>
<evidence type="ECO:0000259" key="2">
    <source>
        <dbReference type="Pfam" id="PF00135"/>
    </source>
</evidence>
<reference evidence="3" key="3">
    <citation type="submission" date="2025-08" db="UniProtKB">
        <authorList>
            <consortium name="Ensembl"/>
        </authorList>
    </citation>
    <scope>IDENTIFICATION</scope>
</reference>
<dbReference type="Ensembl" id="ENSAMXT00000038427.1">
    <property type="protein sequence ID" value="ENSAMXP00000029480.1"/>
    <property type="gene ID" value="ENSAMXG00000035097.1"/>
</dbReference>
<feature type="domain" description="Carboxylesterase type B" evidence="2">
    <location>
        <begin position="9"/>
        <end position="228"/>
    </location>
</feature>
<evidence type="ECO:0000313" key="4">
    <source>
        <dbReference type="Proteomes" id="UP000018467"/>
    </source>
</evidence>
<dbReference type="Gene3D" id="3.40.50.1820">
    <property type="entry name" value="alpha/beta hydrolase"/>
    <property type="match status" value="1"/>
</dbReference>
<proteinExistence type="inferred from homology"/>